<evidence type="ECO:0000256" key="1">
    <source>
        <dbReference type="ARBA" id="ARBA00004429"/>
    </source>
</evidence>
<feature type="domain" description="Membrane insertase YidC/Oxa/ALB C-terminal" evidence="14">
    <location>
        <begin position="376"/>
        <end position="554"/>
    </location>
</feature>
<keyword evidence="6 13" id="KW-0812">Transmembrane</keyword>
<dbReference type="PANTHER" id="PTHR12428:SF65">
    <property type="entry name" value="CYTOCHROME C OXIDASE ASSEMBLY PROTEIN COX18, MITOCHONDRIAL"/>
    <property type="match status" value="1"/>
</dbReference>
<dbReference type="EMBL" id="QPGB01000004">
    <property type="protein sequence ID" value="RCS57022.1"/>
    <property type="molecule type" value="Genomic_DNA"/>
</dbReference>
<feature type="transmembrane region" description="Helical" evidence="13">
    <location>
        <begin position="376"/>
        <end position="397"/>
    </location>
</feature>
<keyword evidence="5 13" id="KW-1003">Cell membrane</keyword>
<feature type="transmembrane region" description="Helical" evidence="13">
    <location>
        <begin position="515"/>
        <end position="540"/>
    </location>
</feature>
<evidence type="ECO:0000256" key="8">
    <source>
        <dbReference type="ARBA" id="ARBA00022989"/>
    </source>
</evidence>
<evidence type="ECO:0000313" key="17">
    <source>
        <dbReference type="Proteomes" id="UP000252357"/>
    </source>
</evidence>
<dbReference type="HAMAP" id="MF_01810">
    <property type="entry name" value="YidC_type1"/>
    <property type="match status" value="1"/>
</dbReference>
<feature type="transmembrane region" description="Helical" evidence="13">
    <location>
        <begin position="445"/>
        <end position="466"/>
    </location>
</feature>
<keyword evidence="10 13" id="KW-0143">Chaperone</keyword>
<dbReference type="PANTHER" id="PTHR12428">
    <property type="entry name" value="OXA1"/>
    <property type="match status" value="1"/>
</dbReference>
<comment type="subunit">
    <text evidence="13">Interacts with the Sec translocase complex via SecD. Specifically interacts with transmembrane segments of nascent integral membrane proteins during membrane integration.</text>
</comment>
<keyword evidence="7 13" id="KW-0653">Protein transport</keyword>
<sequence length="562" mass="63014">MQNKRSILWFVFAFSLIMLYDGWQKQLGHPTLFGMPIQSQPASDKAGAANAKTEGGVPTDSKRLAVEEKTGVAETTGMDNKQNGEVVEVKTDVLALQFNTQGAVLQRAELLQQRDLQDKTKNMVLLDKSSDRVYLAQSGLTGGTLPNHKTPYKLISQERQLAEGKDTLELVFVAQTEGITLKQTYTLKRASYAIAVKHEIINQGGQAITPSLYLQLTRDSSKPEVHSEVLSAFTPTTFTGPAVYSEEKKFQKVEFKAIAEDKKDRHLEKGSQTWIAMVQHYYVSAWIPENKNQHELRTNKISNDLYSVAQIQPLEAIATGASRTVNNVLYVGPQDQKALEALAPGLELVADYGWLAIIAKPIFALLQLLHDLTGNWGWAIILLTILLKLVFYPLSAAGYKSMARMKNVTPRMQALKEKYGDDRAKLNQAMMDLYRTEKINPLGGCFPMLIQIPVFIALYWVLLASVEMRGAPWLGWIQDLATPDPWYILPAIMMVSMFVQFKLNPTPVDPVQQKVMMIMPLVFGVMFFFFPAGLVLYWVVNNILSIAQQWAINKQLEKAGLK</sequence>
<evidence type="ECO:0000256" key="5">
    <source>
        <dbReference type="ARBA" id="ARBA00022475"/>
    </source>
</evidence>
<evidence type="ECO:0000256" key="10">
    <source>
        <dbReference type="ARBA" id="ARBA00023186"/>
    </source>
</evidence>
<dbReference type="NCBIfam" id="TIGR03593">
    <property type="entry name" value="yidC_nterm"/>
    <property type="match status" value="1"/>
</dbReference>
<keyword evidence="9 13" id="KW-0472">Membrane</keyword>
<protein>
    <recommendedName>
        <fullName evidence="3 13">Membrane protein insertase YidC</fullName>
    </recommendedName>
    <alternativeName>
        <fullName evidence="12 13">Foldase YidC</fullName>
    </alternativeName>
    <alternativeName>
        <fullName evidence="11 13">Membrane integrase YidC</fullName>
    </alternativeName>
    <alternativeName>
        <fullName evidence="13">Membrane protein YidC</fullName>
    </alternativeName>
</protein>
<dbReference type="PRINTS" id="PR01900">
    <property type="entry name" value="YIDCPROTEIN"/>
</dbReference>
<reference evidence="16 17" key="1">
    <citation type="journal article" date="2018" name="Int. J. Syst. Evol. Microbiol.">
        <title>Parvibium lacunae gen. nov., sp. nov., a new member of the family Alcaligenaceae isolated from a freshwater pond.</title>
        <authorList>
            <person name="Chen W.M."/>
            <person name="Xie P.B."/>
            <person name="Hsu M.Y."/>
            <person name="Sheu S.Y."/>
        </authorList>
    </citation>
    <scope>NUCLEOTIDE SEQUENCE [LARGE SCALE GENOMIC DNA]</scope>
    <source>
        <strain evidence="16 17">KMB9</strain>
    </source>
</reference>
<dbReference type="InterPro" id="IPR047196">
    <property type="entry name" value="YidC_ALB_C"/>
</dbReference>
<dbReference type="PRINTS" id="PR00701">
    <property type="entry name" value="60KDINNERMP"/>
</dbReference>
<dbReference type="InterPro" id="IPR001708">
    <property type="entry name" value="YidC/ALB3/OXA1/COX18"/>
</dbReference>
<dbReference type="InterPro" id="IPR038221">
    <property type="entry name" value="YidC_periplasmic_sf"/>
</dbReference>
<comment type="similarity">
    <text evidence="2 13">Belongs to the OXA1/ALB3/YidC family. Type 1 subfamily.</text>
</comment>
<dbReference type="Pfam" id="PF14849">
    <property type="entry name" value="YidC_periplas"/>
    <property type="match status" value="1"/>
</dbReference>
<evidence type="ECO:0000259" key="14">
    <source>
        <dbReference type="Pfam" id="PF02096"/>
    </source>
</evidence>
<dbReference type="NCBIfam" id="NF002352">
    <property type="entry name" value="PRK01318.1-3"/>
    <property type="match status" value="1"/>
</dbReference>
<dbReference type="CDD" id="cd19961">
    <property type="entry name" value="EcYidC-like_peri"/>
    <property type="match status" value="1"/>
</dbReference>
<proteinExistence type="inferred from homology"/>
<feature type="transmembrane region" description="Helical" evidence="13">
    <location>
        <begin position="6"/>
        <end position="23"/>
    </location>
</feature>
<keyword evidence="17" id="KW-1185">Reference proteome</keyword>
<dbReference type="CDD" id="cd20070">
    <property type="entry name" value="5TM_YidC_Alb3"/>
    <property type="match status" value="1"/>
</dbReference>
<evidence type="ECO:0000256" key="3">
    <source>
        <dbReference type="ARBA" id="ARBA00015325"/>
    </source>
</evidence>
<gene>
    <name evidence="13" type="primary">yidC</name>
    <name evidence="16" type="ORF">DU000_09450</name>
</gene>
<comment type="subcellular location">
    <subcellularLocation>
        <location evidence="1">Cell inner membrane</location>
        <topology evidence="1">Multi-pass membrane protein</topology>
    </subcellularLocation>
    <subcellularLocation>
        <location evidence="13">Cell membrane</location>
        <topology evidence="13">Multi-pass membrane protein</topology>
    </subcellularLocation>
</comment>
<dbReference type="AlphaFoldDB" id="A0A368L1P9"/>
<dbReference type="RefSeq" id="WP_114403164.1">
    <property type="nucleotide sequence ID" value="NZ_QPGB01000004.1"/>
</dbReference>
<dbReference type="InterPro" id="IPR028053">
    <property type="entry name" value="Membr_insert_YidC_N"/>
</dbReference>
<evidence type="ECO:0000256" key="2">
    <source>
        <dbReference type="ARBA" id="ARBA00010527"/>
    </source>
</evidence>
<dbReference type="InterPro" id="IPR028055">
    <property type="entry name" value="YidC/Oxa/ALB_C"/>
</dbReference>
<evidence type="ECO:0000256" key="9">
    <source>
        <dbReference type="ARBA" id="ARBA00023136"/>
    </source>
</evidence>
<name>A0A368L1P9_9BURK</name>
<evidence type="ECO:0000256" key="12">
    <source>
        <dbReference type="ARBA" id="ARBA00033342"/>
    </source>
</evidence>
<dbReference type="InterPro" id="IPR019998">
    <property type="entry name" value="Membr_insert_YidC"/>
</dbReference>
<dbReference type="Pfam" id="PF02096">
    <property type="entry name" value="60KD_IMP"/>
    <property type="match status" value="1"/>
</dbReference>
<comment type="caution">
    <text evidence="16">The sequence shown here is derived from an EMBL/GenBank/DDBJ whole genome shotgun (WGS) entry which is preliminary data.</text>
</comment>
<dbReference type="OrthoDB" id="9780552at2"/>
<dbReference type="Proteomes" id="UP000252357">
    <property type="component" value="Unassembled WGS sequence"/>
</dbReference>
<dbReference type="GO" id="GO:0015031">
    <property type="term" value="P:protein transport"/>
    <property type="evidence" value="ECO:0007669"/>
    <property type="project" value="UniProtKB-KW"/>
</dbReference>
<dbReference type="NCBIfam" id="TIGR03592">
    <property type="entry name" value="yidC_oxa1_cterm"/>
    <property type="match status" value="1"/>
</dbReference>
<keyword evidence="8 13" id="KW-1133">Transmembrane helix</keyword>
<evidence type="ECO:0000256" key="4">
    <source>
        <dbReference type="ARBA" id="ARBA00022448"/>
    </source>
</evidence>
<evidence type="ECO:0000256" key="13">
    <source>
        <dbReference type="HAMAP-Rule" id="MF_01810"/>
    </source>
</evidence>
<evidence type="ECO:0000313" key="16">
    <source>
        <dbReference type="EMBL" id="RCS57022.1"/>
    </source>
</evidence>
<dbReference type="GO" id="GO:0032977">
    <property type="term" value="F:membrane insertase activity"/>
    <property type="evidence" value="ECO:0007669"/>
    <property type="project" value="InterPro"/>
</dbReference>
<dbReference type="GO" id="GO:0051205">
    <property type="term" value="P:protein insertion into membrane"/>
    <property type="evidence" value="ECO:0007669"/>
    <property type="project" value="TreeGrafter"/>
</dbReference>
<comment type="function">
    <text evidence="13">Required for the insertion and/or proper folding and/or complex formation of integral membrane proteins into the membrane. Involved in integration of membrane proteins that insert both dependently and independently of the Sec translocase complex, as well as at least some lipoproteins. Aids folding of multispanning membrane proteins.</text>
</comment>
<organism evidence="16 17">
    <name type="scientific">Parvibium lacunae</name>
    <dbReference type="NCBI Taxonomy" id="1888893"/>
    <lineage>
        <taxon>Bacteria</taxon>
        <taxon>Pseudomonadati</taxon>
        <taxon>Pseudomonadota</taxon>
        <taxon>Betaproteobacteria</taxon>
        <taxon>Burkholderiales</taxon>
        <taxon>Alcaligenaceae</taxon>
        <taxon>Parvibium</taxon>
    </lineage>
</organism>
<evidence type="ECO:0000259" key="15">
    <source>
        <dbReference type="Pfam" id="PF14849"/>
    </source>
</evidence>
<accession>A0A368L1P9</accession>
<evidence type="ECO:0000256" key="11">
    <source>
        <dbReference type="ARBA" id="ARBA00033245"/>
    </source>
</evidence>
<keyword evidence="4 13" id="KW-0813">Transport</keyword>
<evidence type="ECO:0000256" key="7">
    <source>
        <dbReference type="ARBA" id="ARBA00022927"/>
    </source>
</evidence>
<dbReference type="NCBIfam" id="NF002353">
    <property type="entry name" value="PRK01318.1-4"/>
    <property type="match status" value="1"/>
</dbReference>
<evidence type="ECO:0000256" key="6">
    <source>
        <dbReference type="ARBA" id="ARBA00022692"/>
    </source>
</evidence>
<dbReference type="Gene3D" id="2.70.98.90">
    <property type="match status" value="1"/>
</dbReference>
<dbReference type="GO" id="GO:0005886">
    <property type="term" value="C:plasma membrane"/>
    <property type="evidence" value="ECO:0007669"/>
    <property type="project" value="UniProtKB-SubCell"/>
</dbReference>
<feature type="domain" description="Membrane insertase YidC N-terminal" evidence="15">
    <location>
        <begin position="87"/>
        <end position="364"/>
    </location>
</feature>